<organism evidence="2 3">
    <name type="scientific">Vibrio parahaemolyticus</name>
    <dbReference type="NCBI Taxonomy" id="670"/>
    <lineage>
        <taxon>Bacteria</taxon>
        <taxon>Pseudomonadati</taxon>
        <taxon>Pseudomonadota</taxon>
        <taxon>Gammaproteobacteria</taxon>
        <taxon>Vibrionales</taxon>
        <taxon>Vibrionaceae</taxon>
        <taxon>Vibrio</taxon>
    </lineage>
</organism>
<evidence type="ECO:0000256" key="1">
    <source>
        <dbReference type="SAM" id="Phobius"/>
    </source>
</evidence>
<proteinExistence type="predicted"/>
<keyword evidence="2" id="KW-0614">Plasmid</keyword>
<feature type="transmembrane region" description="Helical" evidence="1">
    <location>
        <begin position="12"/>
        <end position="30"/>
    </location>
</feature>
<dbReference type="RefSeq" id="WP_025634104.1">
    <property type="nucleotide sequence ID" value="NZ_CP114196.1"/>
</dbReference>
<evidence type="ECO:0000313" key="3">
    <source>
        <dbReference type="Proteomes" id="UP001156560"/>
    </source>
</evidence>
<keyword evidence="1" id="KW-1133">Transmembrane helix</keyword>
<dbReference type="EMBL" id="CP114196">
    <property type="protein sequence ID" value="WAT93690.1"/>
    <property type="molecule type" value="Genomic_DNA"/>
</dbReference>
<keyword evidence="1" id="KW-0472">Membrane</keyword>
<dbReference type="AlphaFoldDB" id="A0AA47L9Z3"/>
<dbReference type="Proteomes" id="UP001156560">
    <property type="component" value="Plasmid pHLA"/>
</dbReference>
<evidence type="ECO:0000313" key="2">
    <source>
        <dbReference type="EMBL" id="WAT93690.1"/>
    </source>
</evidence>
<keyword evidence="1" id="KW-0812">Transmembrane</keyword>
<reference evidence="2" key="1">
    <citation type="submission" date="2022-12" db="EMBL/GenBank/DDBJ databases">
        <title>Vibrio parahaemolyticus become highly virulent by producing novel Tc toxins.</title>
        <authorList>
            <person name="Yang F."/>
            <person name="You Y."/>
            <person name="Lai Q."/>
            <person name="Xu L."/>
            <person name="Li F."/>
        </authorList>
    </citation>
    <scope>NUCLEOTIDE SEQUENCE</scope>
    <source>
        <strain evidence="2">Vp-HL-202005</strain>
        <plasmid evidence="2">pHLA</plasmid>
    </source>
</reference>
<geneLocation type="plasmid" evidence="2 3">
    <name>pHLA</name>
</geneLocation>
<accession>A0AA47L9Z3</accession>
<sequence>MFDSLKSTFPWSIIAIVAVSGSGVVGAKLYKEYLKTTGPAVVQGISDNEAYKDFVDCLTVVDLERSSLMEKCDSFYLEYLPAKTDPSYKKKIIEVQQLKPEWIEQTYQKLTWLRSDYGLPDYPPLEDLSNGQLTSVSN</sequence>
<gene>
    <name evidence="2" type="ORF">O1Q84_26600</name>
</gene>
<protein>
    <submittedName>
        <fullName evidence="2">Uncharacterized protein</fullName>
    </submittedName>
</protein>
<name>A0AA47L9Z3_VIBPH</name>